<evidence type="ECO:0000313" key="1">
    <source>
        <dbReference type="EMBL" id="MFD1227483.1"/>
    </source>
</evidence>
<protein>
    <recommendedName>
        <fullName evidence="3">DUF1127 domain-containing protein</fullName>
    </recommendedName>
</protein>
<organism evidence="1 2">
    <name type="scientific">Pseudochrobactrum kiredjianiae</name>
    <dbReference type="NCBI Taxonomy" id="386305"/>
    <lineage>
        <taxon>Bacteria</taxon>
        <taxon>Pseudomonadati</taxon>
        <taxon>Pseudomonadota</taxon>
        <taxon>Alphaproteobacteria</taxon>
        <taxon>Hyphomicrobiales</taxon>
        <taxon>Brucellaceae</taxon>
        <taxon>Pseudochrobactrum</taxon>
    </lineage>
</organism>
<evidence type="ECO:0000313" key="2">
    <source>
        <dbReference type="Proteomes" id="UP001597263"/>
    </source>
</evidence>
<keyword evidence="2" id="KW-1185">Reference proteome</keyword>
<dbReference type="EMBL" id="JBHTMA010000036">
    <property type="protein sequence ID" value="MFD1227483.1"/>
    <property type="molecule type" value="Genomic_DNA"/>
</dbReference>
<dbReference type="Proteomes" id="UP001597263">
    <property type="component" value="Unassembled WGS sequence"/>
</dbReference>
<dbReference type="RefSeq" id="WP_289388759.1">
    <property type="nucleotide sequence ID" value="NZ_JAUCBM010000019.1"/>
</dbReference>
<comment type="caution">
    <text evidence="1">The sequence shown here is derived from an EMBL/GenBank/DDBJ whole genome shotgun (WGS) entry which is preliminary data.</text>
</comment>
<accession>A0ABW3V2S8</accession>
<evidence type="ECO:0008006" key="3">
    <source>
        <dbReference type="Google" id="ProtNLM"/>
    </source>
</evidence>
<sequence length="69" mass="7929">MMIIIDGERCRRKILSLARRRADVNDVMADMAVSEEQACQILGPHHRDAVSRRLDPSCQTGHSWNIERL</sequence>
<name>A0ABW3V2S8_9HYPH</name>
<reference evidence="2" key="1">
    <citation type="journal article" date="2019" name="Int. J. Syst. Evol. Microbiol.">
        <title>The Global Catalogue of Microorganisms (GCM) 10K type strain sequencing project: providing services to taxonomists for standard genome sequencing and annotation.</title>
        <authorList>
            <consortium name="The Broad Institute Genomics Platform"/>
            <consortium name="The Broad Institute Genome Sequencing Center for Infectious Disease"/>
            <person name="Wu L."/>
            <person name="Ma J."/>
        </authorList>
    </citation>
    <scope>NUCLEOTIDE SEQUENCE [LARGE SCALE GENOMIC DNA]</scope>
    <source>
        <strain evidence="2">CCUG 49584</strain>
    </source>
</reference>
<proteinExistence type="predicted"/>
<gene>
    <name evidence="1" type="ORF">ACFQ35_10085</name>
</gene>